<dbReference type="Proteomes" id="UP001224775">
    <property type="component" value="Unassembled WGS sequence"/>
</dbReference>
<dbReference type="EMBL" id="JATAAI010000078">
    <property type="protein sequence ID" value="KAK1732243.1"/>
    <property type="molecule type" value="Genomic_DNA"/>
</dbReference>
<accession>A0AAD8XRT8</accession>
<proteinExistence type="predicted"/>
<dbReference type="InterPro" id="IPR007657">
    <property type="entry name" value="Glycosyltransferase_61"/>
</dbReference>
<dbReference type="GO" id="GO:0016757">
    <property type="term" value="F:glycosyltransferase activity"/>
    <property type="evidence" value="ECO:0007669"/>
    <property type="project" value="InterPro"/>
</dbReference>
<feature type="compositionally biased region" description="Polar residues" evidence="1">
    <location>
        <begin position="16"/>
        <end position="29"/>
    </location>
</feature>
<evidence type="ECO:0000256" key="2">
    <source>
        <dbReference type="SAM" id="Phobius"/>
    </source>
</evidence>
<gene>
    <name evidence="3" type="ORF">QTG54_017060</name>
    <name evidence="4" type="ORF">QTG54_017068</name>
</gene>
<reference evidence="3" key="1">
    <citation type="submission" date="2023-06" db="EMBL/GenBank/DDBJ databases">
        <title>Survivors Of The Sea: Transcriptome response of Skeletonema marinoi to long-term dormancy.</title>
        <authorList>
            <person name="Pinder M.I.M."/>
            <person name="Kourtchenko O."/>
            <person name="Robertson E.K."/>
            <person name="Larsson T."/>
            <person name="Maumus F."/>
            <person name="Osuna-Cruz C.M."/>
            <person name="Vancaester E."/>
            <person name="Stenow R."/>
            <person name="Vandepoele K."/>
            <person name="Ploug H."/>
            <person name="Bruchert V."/>
            <person name="Godhe A."/>
            <person name="Topel M."/>
        </authorList>
    </citation>
    <scope>NUCLEOTIDE SEQUENCE</scope>
    <source>
        <strain evidence="3">R05AC</strain>
    </source>
</reference>
<sequence length="643" mass="74373">MKANAKEQPQVVMGHQQASAMEEATSSSGQKRESLLATTRVQRHSNAARRKPPLTFFLVLGFCILLCICSVFRSAQTLSSLQYHTIENLVKIFNQTEKDSNTATGNTRQDHDTNRGSSGSSRHFWEQEDNPSCFHLDKICHGNGEWFYDDVHNNQVATSSRMLLNQPSITYSSVDIPEEYDPDERYYFNVSSPSASQNRTANNSRTPANCPYSSTPYHLSVQSFYNDMIGEFYSRTIRGLNEWMRDYPPKSEEDVQLYVHFASEERQTLFHGHRLFLGALPQNDKIDSFLSLIQNQRCQCFEKLIFCGYNLEDDNLAGEYEDDIIVDNEQTFFTADRVVHLDSDYACDKRGFRRGNRCKAYNHIRQDLLSRYEKKDPLLQEKIREYRRNILLKNGVTPQQIGDVDEWKIVGLTDRKARRVWLNINEIIHTCETKFLLRKKVVCIKVNVEEANSIQAQLLMHMSLNSMIGIHGAQLSHGILLPQDGSILEILPWIPRNISDYGEWTDTTDRPTPLGEIFHGTTLNHLGFRLGRESVPMCEHLGWSDKGLKACLMNETNDNHIKFNWSDRDFNVDVDMISKFISLFLLKEIPNCSRMYKRAEENDFVIYNTYCAKGEDKVKRAKQYFHSRSRARQYQNDSSSQDD</sequence>
<feature type="region of interest" description="Disordered" evidence="1">
    <location>
        <begin position="1"/>
        <end position="33"/>
    </location>
</feature>
<evidence type="ECO:0000256" key="1">
    <source>
        <dbReference type="SAM" id="MobiDB-lite"/>
    </source>
</evidence>
<keyword evidence="5" id="KW-1185">Reference proteome</keyword>
<evidence type="ECO:0000313" key="3">
    <source>
        <dbReference type="EMBL" id="KAK1732235.1"/>
    </source>
</evidence>
<keyword evidence="2" id="KW-0812">Transmembrane</keyword>
<comment type="caution">
    <text evidence="3">The sequence shown here is derived from an EMBL/GenBank/DDBJ whole genome shotgun (WGS) entry which is preliminary data.</text>
</comment>
<keyword evidence="2" id="KW-0472">Membrane</keyword>
<feature type="transmembrane region" description="Helical" evidence="2">
    <location>
        <begin position="54"/>
        <end position="75"/>
    </location>
</feature>
<feature type="region of interest" description="Disordered" evidence="1">
    <location>
        <begin position="99"/>
        <end position="124"/>
    </location>
</feature>
<keyword evidence="2" id="KW-1133">Transmembrane helix</keyword>
<name>A0AAD8XRT8_9STRA</name>
<dbReference type="EMBL" id="JATAAI010000078">
    <property type="protein sequence ID" value="KAK1732235.1"/>
    <property type="molecule type" value="Genomic_DNA"/>
</dbReference>
<dbReference type="AlphaFoldDB" id="A0AAD8XRT8"/>
<evidence type="ECO:0000313" key="4">
    <source>
        <dbReference type="EMBL" id="KAK1732243.1"/>
    </source>
</evidence>
<protein>
    <submittedName>
        <fullName evidence="3">Glycosyltransferase family 61 protein</fullName>
    </submittedName>
</protein>
<organism evidence="3 5">
    <name type="scientific">Skeletonema marinoi</name>
    <dbReference type="NCBI Taxonomy" id="267567"/>
    <lineage>
        <taxon>Eukaryota</taxon>
        <taxon>Sar</taxon>
        <taxon>Stramenopiles</taxon>
        <taxon>Ochrophyta</taxon>
        <taxon>Bacillariophyta</taxon>
        <taxon>Coscinodiscophyceae</taxon>
        <taxon>Thalassiosirophycidae</taxon>
        <taxon>Thalassiosirales</taxon>
        <taxon>Skeletonemataceae</taxon>
        <taxon>Skeletonema</taxon>
        <taxon>Skeletonema marinoi-dohrnii complex</taxon>
    </lineage>
</organism>
<evidence type="ECO:0000313" key="5">
    <source>
        <dbReference type="Proteomes" id="UP001224775"/>
    </source>
</evidence>
<dbReference type="PANTHER" id="PTHR20961">
    <property type="entry name" value="GLYCOSYLTRANSFERASE"/>
    <property type="match status" value="1"/>
</dbReference>
<dbReference type="PANTHER" id="PTHR20961:SF140">
    <property type="entry name" value="GLYCOSYLTRANSFERASE"/>
    <property type="match status" value="1"/>
</dbReference>